<gene>
    <name evidence="3" type="ORF">DB88DRAFT_372139</name>
</gene>
<dbReference type="AlphaFoldDB" id="A0AAD9CYK4"/>
<dbReference type="PANTHER" id="PTHR43546">
    <property type="entry name" value="UPF0173 METAL-DEPENDENT HYDROLASE MJ1163-RELATED"/>
    <property type="match status" value="1"/>
</dbReference>
<evidence type="ECO:0000313" key="4">
    <source>
        <dbReference type="Proteomes" id="UP001182556"/>
    </source>
</evidence>
<dbReference type="InterPro" id="IPR050114">
    <property type="entry name" value="UPF0173_UPF0282_UlaG_hydrolase"/>
</dbReference>
<sequence>MTVTSPSFDASVAMTHIGTATVLLEIDGVTFLTDPVFLPPGPHPQKLLDPQGNPASVDLTITKGPAIPFERLPHIDCVLLSHEDHIDNLDDSGRTLLNGRHVLTTRDGAKNLAPRPAVQGRAPWEKTEITLNGKTFRFTWTPAEHVPGGECTGFIVEYERFGSSGCKPNVLWVSGDTLYTDELRSKLSGYHISIALVNLGDARAPAGPNGSLISVTMSGHDAASFVRDHHPDVTVPVHFEEWEHFAERDAALRESLAKEGVMDKVQFLPRGERVVIA</sequence>
<proteinExistence type="predicted"/>
<dbReference type="SUPFAM" id="SSF56281">
    <property type="entry name" value="Metallo-hydrolase/oxidoreductase"/>
    <property type="match status" value="1"/>
</dbReference>
<dbReference type="Pfam" id="PF12706">
    <property type="entry name" value="Lactamase_B_2"/>
    <property type="match status" value="1"/>
</dbReference>
<dbReference type="PANTHER" id="PTHR43546:SF9">
    <property type="entry name" value="L-ASCORBATE-6-PHOSPHATE LACTONASE ULAG-RELATED"/>
    <property type="match status" value="1"/>
</dbReference>
<reference evidence="3" key="1">
    <citation type="submission" date="2023-02" db="EMBL/GenBank/DDBJ databases">
        <title>Identification and recombinant expression of a fungal hydrolase from Papiliotrema laurentii that hydrolyzes apple cutin and clears colloidal polyester polyurethane.</title>
        <authorList>
            <consortium name="DOE Joint Genome Institute"/>
            <person name="Roman V.A."/>
            <person name="Bojanowski C."/>
            <person name="Crable B.R."/>
            <person name="Wagner D.N."/>
            <person name="Hung C.S."/>
            <person name="Nadeau L.J."/>
            <person name="Schratz L."/>
            <person name="Haridas S."/>
            <person name="Pangilinan J."/>
            <person name="Lipzen A."/>
            <person name="Na H."/>
            <person name="Yan M."/>
            <person name="Ng V."/>
            <person name="Grigoriev I.V."/>
            <person name="Spatafora J.W."/>
            <person name="Barlow D."/>
            <person name="Biffinger J."/>
            <person name="Kelley-Loughnane N."/>
            <person name="Varaljay V.A."/>
            <person name="Crookes-Goodson W.J."/>
        </authorList>
    </citation>
    <scope>NUCLEOTIDE SEQUENCE</scope>
    <source>
        <strain evidence="3">5307AH</strain>
    </source>
</reference>
<evidence type="ECO:0000313" key="3">
    <source>
        <dbReference type="EMBL" id="KAK1922830.1"/>
    </source>
</evidence>
<protein>
    <submittedName>
        <fullName evidence="3">Beta-lactamase superfamily domain-containing protein</fullName>
    </submittedName>
</protein>
<dbReference type="Gene3D" id="3.60.15.10">
    <property type="entry name" value="Ribonuclease Z/Hydroxyacylglutathione hydrolase-like"/>
    <property type="match status" value="1"/>
</dbReference>
<name>A0AAD9CYK4_PAPLA</name>
<dbReference type="EMBL" id="JAODAN010000008">
    <property type="protein sequence ID" value="KAK1922830.1"/>
    <property type="molecule type" value="Genomic_DNA"/>
</dbReference>
<keyword evidence="4" id="KW-1185">Reference proteome</keyword>
<keyword evidence="1" id="KW-0378">Hydrolase</keyword>
<dbReference type="GO" id="GO:0016787">
    <property type="term" value="F:hydrolase activity"/>
    <property type="evidence" value="ECO:0007669"/>
    <property type="project" value="UniProtKB-KW"/>
</dbReference>
<comment type="caution">
    <text evidence="3">The sequence shown here is derived from an EMBL/GenBank/DDBJ whole genome shotgun (WGS) entry which is preliminary data.</text>
</comment>
<feature type="domain" description="Metallo-beta-lactamase" evidence="2">
    <location>
        <begin position="65"/>
        <end position="239"/>
    </location>
</feature>
<dbReference type="InterPro" id="IPR036866">
    <property type="entry name" value="RibonucZ/Hydroxyglut_hydro"/>
</dbReference>
<dbReference type="InterPro" id="IPR001279">
    <property type="entry name" value="Metallo-B-lactamas"/>
</dbReference>
<evidence type="ECO:0000259" key="2">
    <source>
        <dbReference type="Pfam" id="PF12706"/>
    </source>
</evidence>
<accession>A0AAD9CYK4</accession>
<dbReference type="Proteomes" id="UP001182556">
    <property type="component" value="Unassembled WGS sequence"/>
</dbReference>
<organism evidence="3 4">
    <name type="scientific">Papiliotrema laurentii</name>
    <name type="common">Cryptococcus laurentii</name>
    <dbReference type="NCBI Taxonomy" id="5418"/>
    <lineage>
        <taxon>Eukaryota</taxon>
        <taxon>Fungi</taxon>
        <taxon>Dikarya</taxon>
        <taxon>Basidiomycota</taxon>
        <taxon>Agaricomycotina</taxon>
        <taxon>Tremellomycetes</taxon>
        <taxon>Tremellales</taxon>
        <taxon>Rhynchogastremaceae</taxon>
        <taxon>Papiliotrema</taxon>
    </lineage>
</organism>
<evidence type="ECO:0000256" key="1">
    <source>
        <dbReference type="ARBA" id="ARBA00022801"/>
    </source>
</evidence>